<reference evidence="2" key="1">
    <citation type="journal article" date="2023" name="Nat. Plants">
        <title>Single-cell RNA sequencing provides a high-resolution roadmap for understanding the multicellular compartmentation of specialized metabolism.</title>
        <authorList>
            <person name="Sun S."/>
            <person name="Shen X."/>
            <person name="Li Y."/>
            <person name="Li Y."/>
            <person name="Wang S."/>
            <person name="Li R."/>
            <person name="Zhang H."/>
            <person name="Shen G."/>
            <person name="Guo B."/>
            <person name="Wei J."/>
            <person name="Xu J."/>
            <person name="St-Pierre B."/>
            <person name="Chen S."/>
            <person name="Sun C."/>
        </authorList>
    </citation>
    <scope>NUCLEOTIDE SEQUENCE [LARGE SCALE GENOMIC DNA]</scope>
</reference>
<proteinExistence type="predicted"/>
<organism evidence="1 2">
    <name type="scientific">Catharanthus roseus</name>
    <name type="common">Madagascar periwinkle</name>
    <name type="synonym">Vinca rosea</name>
    <dbReference type="NCBI Taxonomy" id="4058"/>
    <lineage>
        <taxon>Eukaryota</taxon>
        <taxon>Viridiplantae</taxon>
        <taxon>Streptophyta</taxon>
        <taxon>Embryophyta</taxon>
        <taxon>Tracheophyta</taxon>
        <taxon>Spermatophyta</taxon>
        <taxon>Magnoliopsida</taxon>
        <taxon>eudicotyledons</taxon>
        <taxon>Gunneridae</taxon>
        <taxon>Pentapetalae</taxon>
        <taxon>asterids</taxon>
        <taxon>lamiids</taxon>
        <taxon>Gentianales</taxon>
        <taxon>Apocynaceae</taxon>
        <taxon>Rauvolfioideae</taxon>
        <taxon>Vinceae</taxon>
        <taxon>Catharanthinae</taxon>
        <taxon>Catharanthus</taxon>
    </lineage>
</organism>
<comment type="caution">
    <text evidence="1">The sequence shown here is derived from an EMBL/GenBank/DDBJ whole genome shotgun (WGS) entry which is preliminary data.</text>
</comment>
<dbReference type="EMBL" id="CM044701">
    <property type="protein sequence ID" value="KAI5683142.1"/>
    <property type="molecule type" value="Genomic_DNA"/>
</dbReference>
<protein>
    <submittedName>
        <fullName evidence="1">Uncharacterized protein</fullName>
    </submittedName>
</protein>
<gene>
    <name evidence="1" type="ORF">M9H77_04370</name>
</gene>
<name>A0ACC0CE69_CATRO</name>
<dbReference type="Proteomes" id="UP001060085">
    <property type="component" value="Linkage Group LG01"/>
</dbReference>
<evidence type="ECO:0000313" key="1">
    <source>
        <dbReference type="EMBL" id="KAI5683142.1"/>
    </source>
</evidence>
<sequence length="130" mass="14699">MQVYATTPKSVLRLRLPLSIVHLPKLPCTTAYTKTKYAATPAIWFLLHLVNGKVAKRQPHTKKSLDKLNPILFRVYTPTRAVLVHPVGLLRLHHKSSEMCESPISTAQLMWEPYCSTGIGCTRNAYTEDQ</sequence>
<evidence type="ECO:0000313" key="2">
    <source>
        <dbReference type="Proteomes" id="UP001060085"/>
    </source>
</evidence>
<keyword evidence="2" id="KW-1185">Reference proteome</keyword>
<accession>A0ACC0CE69</accession>